<comment type="catalytic activity">
    <reaction evidence="5">
        <text>a 2-demethylmenaquinol + S-adenosyl-L-methionine = a menaquinol + S-adenosyl-L-homocysteine + H(+)</text>
        <dbReference type="Rhea" id="RHEA:42640"/>
        <dbReference type="Rhea" id="RHEA-COMP:9539"/>
        <dbReference type="Rhea" id="RHEA-COMP:9563"/>
        <dbReference type="ChEBI" id="CHEBI:15378"/>
        <dbReference type="ChEBI" id="CHEBI:18151"/>
        <dbReference type="ChEBI" id="CHEBI:55437"/>
        <dbReference type="ChEBI" id="CHEBI:57856"/>
        <dbReference type="ChEBI" id="CHEBI:59789"/>
        <dbReference type="EC" id="2.1.1.163"/>
    </reaction>
</comment>
<dbReference type="SUPFAM" id="SSF53335">
    <property type="entry name" value="S-adenosyl-L-methionine-dependent methyltransferases"/>
    <property type="match status" value="1"/>
</dbReference>
<comment type="pathway">
    <text evidence="5">Quinol/quinone metabolism; menaquinone biosynthesis; menaquinol from 1,4-dihydroxy-2-naphthoate: step 2/2.</text>
</comment>
<organism evidence="7 8">
    <name type="scientific">Helicobacter macacae MIT 99-5501</name>
    <dbReference type="NCBI Taxonomy" id="1357400"/>
    <lineage>
        <taxon>Bacteria</taxon>
        <taxon>Pseudomonadati</taxon>
        <taxon>Campylobacterota</taxon>
        <taxon>Epsilonproteobacteria</taxon>
        <taxon>Campylobacterales</taxon>
        <taxon>Helicobacteraceae</taxon>
        <taxon>Helicobacter</taxon>
    </lineage>
</organism>
<dbReference type="Proteomes" id="UP000018731">
    <property type="component" value="Unassembled WGS sequence"/>
</dbReference>
<evidence type="ECO:0000256" key="2">
    <source>
        <dbReference type="ARBA" id="ARBA00022603"/>
    </source>
</evidence>
<dbReference type="GO" id="GO:0008425">
    <property type="term" value="F:2-methoxy-6-polyprenyl-1,4-benzoquinol methyltransferase activity"/>
    <property type="evidence" value="ECO:0007669"/>
    <property type="project" value="TreeGrafter"/>
</dbReference>
<keyword evidence="1 5" id="KW-0474">Menaquinone biosynthesis</keyword>
<dbReference type="InterPro" id="IPR004033">
    <property type="entry name" value="UbiE/COQ5_MeTrFase"/>
</dbReference>
<reference evidence="7 8" key="1">
    <citation type="journal article" date="2014" name="Genome Announc.">
        <title>Draft genome sequences of six enterohepatic helicobacter species isolated from humans and one from rhesus macaques.</title>
        <authorList>
            <person name="Shen Z."/>
            <person name="Sheh A."/>
            <person name="Young S.K."/>
            <person name="Abouelliel A."/>
            <person name="Ward D.V."/>
            <person name="Earl A.M."/>
            <person name="Fox J.G."/>
        </authorList>
    </citation>
    <scope>NUCLEOTIDE SEQUENCE [LARGE SCALE GENOMIC DNA]</scope>
    <source>
        <strain evidence="7 8">MIT 99-5501</strain>
    </source>
</reference>
<dbReference type="NCBIfam" id="TIGR01934">
    <property type="entry name" value="MenG_MenH_UbiE"/>
    <property type="match status" value="1"/>
</dbReference>
<feature type="binding site" evidence="5">
    <location>
        <position position="265"/>
    </location>
    <ligand>
        <name>S-adenosyl-L-methionine</name>
        <dbReference type="ChEBI" id="CHEBI:59789"/>
    </ligand>
</feature>
<feature type="compositionally biased region" description="Low complexity" evidence="6">
    <location>
        <begin position="33"/>
        <end position="50"/>
    </location>
</feature>
<accession>V8C7C3</accession>
<feature type="compositionally biased region" description="Low complexity" evidence="6">
    <location>
        <begin position="158"/>
        <end position="173"/>
    </location>
</feature>
<protein>
    <recommendedName>
        <fullName evidence="5">Demethylmenaquinone methyltransferase</fullName>
        <ecNumber evidence="5">2.1.1.163</ecNumber>
    </recommendedName>
</protein>
<dbReference type="PROSITE" id="PS01183">
    <property type="entry name" value="UBIE_1"/>
    <property type="match status" value="1"/>
</dbReference>
<feature type="region of interest" description="Disordered" evidence="6">
    <location>
        <begin position="153"/>
        <end position="174"/>
    </location>
</feature>
<keyword evidence="3 5" id="KW-0808">Transferase</keyword>
<keyword evidence="4 5" id="KW-0949">S-adenosyl-L-methionine</keyword>
<dbReference type="PANTHER" id="PTHR43591:SF24">
    <property type="entry name" value="2-METHOXY-6-POLYPRENYL-1,4-BENZOQUINOL METHYLASE, MITOCHONDRIAL"/>
    <property type="match status" value="1"/>
</dbReference>
<keyword evidence="8" id="KW-1185">Reference proteome</keyword>
<keyword evidence="2 5" id="KW-0489">Methyltransferase</keyword>
<evidence type="ECO:0000256" key="1">
    <source>
        <dbReference type="ARBA" id="ARBA00022428"/>
    </source>
</evidence>
<feature type="binding site" evidence="5">
    <location>
        <position position="216"/>
    </location>
    <ligand>
        <name>S-adenosyl-L-methionine</name>
        <dbReference type="ChEBI" id="CHEBI:59789"/>
    </ligand>
</feature>
<evidence type="ECO:0000313" key="8">
    <source>
        <dbReference type="Proteomes" id="UP000018731"/>
    </source>
</evidence>
<dbReference type="GO" id="GO:0032259">
    <property type="term" value="P:methylation"/>
    <property type="evidence" value="ECO:0007669"/>
    <property type="project" value="UniProtKB-KW"/>
</dbReference>
<proteinExistence type="inferred from homology"/>
<dbReference type="EMBL" id="AZJI01000007">
    <property type="protein sequence ID" value="ETD22937.1"/>
    <property type="molecule type" value="Genomic_DNA"/>
</dbReference>
<dbReference type="HOGENOM" id="CLU_037990_0_0_7"/>
<evidence type="ECO:0000256" key="3">
    <source>
        <dbReference type="ARBA" id="ARBA00022679"/>
    </source>
</evidence>
<gene>
    <name evidence="5" type="primary">menG</name>
    <name evidence="7" type="ORF">HMPREF2086_01738</name>
</gene>
<dbReference type="RefSeq" id="WP_023928520.1">
    <property type="nucleotide sequence ID" value="NZ_KI669455.1"/>
</dbReference>
<dbReference type="GO" id="GO:0009234">
    <property type="term" value="P:menaquinone biosynthetic process"/>
    <property type="evidence" value="ECO:0007669"/>
    <property type="project" value="UniProtKB-UniRule"/>
</dbReference>
<dbReference type="EC" id="2.1.1.163" evidence="5"/>
<dbReference type="InterPro" id="IPR029063">
    <property type="entry name" value="SAM-dependent_MTases_sf"/>
</dbReference>
<dbReference type="UniPathway" id="UPA00079">
    <property type="reaction ID" value="UER00169"/>
</dbReference>
<dbReference type="GO" id="GO:0043770">
    <property type="term" value="F:demethylmenaquinone methyltransferase activity"/>
    <property type="evidence" value="ECO:0007669"/>
    <property type="project" value="UniProtKB-UniRule"/>
</dbReference>
<dbReference type="PATRIC" id="fig|1357400.3.peg.2332"/>
<feature type="region of interest" description="Disordered" evidence="6">
    <location>
        <begin position="32"/>
        <end position="99"/>
    </location>
</feature>
<comment type="function">
    <text evidence="5">Methyltransferase required for the conversion of demethylmenaquinol (DMKH2) to menaquinol (MKH2).</text>
</comment>
<dbReference type="Pfam" id="PF01209">
    <property type="entry name" value="Ubie_methyltran"/>
    <property type="match status" value="1"/>
</dbReference>
<feature type="compositionally biased region" description="Low complexity" evidence="6">
    <location>
        <begin position="64"/>
        <end position="94"/>
    </location>
</feature>
<comment type="caution">
    <text evidence="7">The sequence shown here is derived from an EMBL/GenBank/DDBJ whole genome shotgun (WGS) entry which is preliminary data.</text>
</comment>
<dbReference type="AlphaFoldDB" id="V8C7C3"/>
<evidence type="ECO:0000256" key="6">
    <source>
        <dbReference type="SAM" id="MobiDB-lite"/>
    </source>
</evidence>
<evidence type="ECO:0000256" key="4">
    <source>
        <dbReference type="ARBA" id="ARBA00022691"/>
    </source>
</evidence>
<comment type="caution">
    <text evidence="5">Lacks conserved residue(s) required for the propagation of feature annotation.</text>
</comment>
<evidence type="ECO:0000256" key="5">
    <source>
        <dbReference type="HAMAP-Rule" id="MF_01813"/>
    </source>
</evidence>
<feature type="binding site" evidence="5">
    <location>
        <position position="191"/>
    </location>
    <ligand>
        <name>S-adenosyl-L-methionine</name>
        <dbReference type="ChEBI" id="CHEBI:59789"/>
    </ligand>
</feature>
<dbReference type="UniPathway" id="UPA00232"/>
<sequence length="379" mass="42097">MNKKTTKMPNTKLIKKTTDSNFLSLMSLDSTLSASEVKSSATKSSQSSRAKSNKPKSSEKKTNITKSSTKSTQAKKPSNTKTTTKANNKTTQNTRQIASKQKQIVSMFDNIAKDYDKANHLLSLGIDISWRIDACKRAYKALQSTPSKTPIKVENNAKSKQASKIASKVASKAEQNPPSQNLKIVDIACGTGDMLLQWHTQASKQNLIIDTLIGIDPSKEMLKIAKQKIQKKLQSSKSPKVLIKVGEAKNLSMLEKESVDILSISYGLRNVLEYERALSEFWRVLKPSGVLVVLDFFKKPNPSLLDRFVGIYTRTILPFVGWAISRNYEAYKYLPDSMDSFVSPQKLAQDLQSLGFKQVQIKGYSANISHLVLGVKGKL</sequence>
<dbReference type="Gene3D" id="3.40.50.150">
    <property type="entry name" value="Vaccinia Virus protein VP39"/>
    <property type="match status" value="1"/>
</dbReference>
<dbReference type="PROSITE" id="PS51608">
    <property type="entry name" value="SAM_MT_UBIE"/>
    <property type="match status" value="1"/>
</dbReference>
<dbReference type="InterPro" id="IPR023576">
    <property type="entry name" value="UbiE/COQ5_MeTrFase_CS"/>
</dbReference>
<dbReference type="HAMAP" id="MF_01813">
    <property type="entry name" value="MenG_UbiE_methyltr"/>
    <property type="match status" value="1"/>
</dbReference>
<comment type="similarity">
    <text evidence="5">Belongs to the class I-like SAM-binding methyltransferase superfamily. MenG/UbiE family.</text>
</comment>
<name>V8C7C3_9HELI</name>
<dbReference type="PANTHER" id="PTHR43591">
    <property type="entry name" value="METHYLTRANSFERASE"/>
    <property type="match status" value="1"/>
</dbReference>
<dbReference type="eggNOG" id="COG2226">
    <property type="taxonomic scope" value="Bacteria"/>
</dbReference>
<dbReference type="CDD" id="cd02440">
    <property type="entry name" value="AdoMet_MTases"/>
    <property type="match status" value="1"/>
</dbReference>
<evidence type="ECO:0000313" key="7">
    <source>
        <dbReference type="EMBL" id="ETD22937.1"/>
    </source>
</evidence>
<dbReference type="STRING" id="1357400.HMPREF2086_01738"/>